<evidence type="ECO:0000256" key="9">
    <source>
        <dbReference type="ARBA" id="ARBA00023180"/>
    </source>
</evidence>
<dbReference type="InterPro" id="IPR011051">
    <property type="entry name" value="RmlC_Cupin_sf"/>
</dbReference>
<gene>
    <name evidence="15" type="ORF">DVH24_005652</name>
</gene>
<evidence type="ECO:0000256" key="5">
    <source>
        <dbReference type="ARBA" id="ARBA00022523"/>
    </source>
</evidence>
<feature type="domain" description="Cupin type-1" evidence="14">
    <location>
        <begin position="287"/>
        <end position="431"/>
    </location>
</feature>
<accession>A0A498IJQ6</accession>
<evidence type="ECO:0000256" key="10">
    <source>
        <dbReference type="ARBA" id="ARBA00023211"/>
    </source>
</evidence>
<keyword evidence="8" id="KW-0732">Signal</keyword>
<keyword evidence="9" id="KW-0325">Glycoprotein</keyword>
<dbReference type="PRINTS" id="PR00325">
    <property type="entry name" value="GERMIN"/>
</dbReference>
<dbReference type="Pfam" id="PF00190">
    <property type="entry name" value="Cupin_1"/>
    <property type="match status" value="2"/>
</dbReference>
<comment type="function">
    <text evidence="1">May play a role in plant defense. Probably has no oxalate oxidase activity even if the active site is conserved.</text>
</comment>
<evidence type="ECO:0000256" key="3">
    <source>
        <dbReference type="ARBA" id="ARBA00007456"/>
    </source>
</evidence>
<comment type="subcellular location">
    <subcellularLocation>
        <location evidence="2">Secreted</location>
        <location evidence="2">Extracellular space</location>
        <location evidence="2">Apoplast</location>
    </subcellularLocation>
</comment>
<sequence>METSLRTLAFVPFLEETLTDPPTAFKAMRASLAEFPTLNEQSVSYTVWYVGRDGTEDLRTSCTMLMQKTQPHQFLFGSANAGTVSIPSTLFNTGIDDNVLAISFKTDVGTIQNSRLVSTMASKTSSFRFFSLIIFSFAIIQMAIAGDPNIITDFIVPSNANGIVDGNFFTYTGFHALVEGDHSTAFKAMKASLAKFPTLNGQSVRMLPFSFQMALPTHHTLILALPSYFSSMVVPLKLVSLTPKTTSLRRRFRHVICLCFPRDLRTSMPPNANGTADGNFFTYTGFRALVEGDPPTAFKAMKASLAEFPALNGQSVSYAVLQFPNGTTNPPHTHPRSAELLFLVGGTLEVGFVDTKNNLFTQTLQTGDLFVFPKGLAHFQYNADAENPAIAISAFGSANAGTVSIPSTLFATGIDDNVLAISFKTDVGTIQKLKAVLETRHYTDFIVPAKANGTVDGNFFTYTGFRVLVGGAPPTAFKAMKASLANFRASLLPLFSGEQRGGRPPSLLCSFAPATNPTHTHPRFAELLFLIDGTLEVGFVDTKNNLFTQTLQTGDLFMFPKGLAHFQYNVDAENPALAISTFGSANARTASFPSTLFATGIDDNVLDVPFKTDMSTIQKLKYKGKKKKKKKKEVVHAVAD</sequence>
<keyword evidence="10 11" id="KW-0464">Manganese</keyword>
<comment type="subunit">
    <text evidence="4">Oligomer (believed to be a pentamer but probably hexamer).</text>
</comment>
<keyword evidence="5" id="KW-0052">Apoplast</keyword>
<organism evidence="15 16">
    <name type="scientific">Malus domestica</name>
    <name type="common">Apple</name>
    <name type="synonym">Pyrus malus</name>
    <dbReference type="NCBI Taxonomy" id="3750"/>
    <lineage>
        <taxon>Eukaryota</taxon>
        <taxon>Viridiplantae</taxon>
        <taxon>Streptophyta</taxon>
        <taxon>Embryophyta</taxon>
        <taxon>Tracheophyta</taxon>
        <taxon>Spermatophyta</taxon>
        <taxon>Magnoliopsida</taxon>
        <taxon>eudicotyledons</taxon>
        <taxon>Gunneridae</taxon>
        <taxon>Pentapetalae</taxon>
        <taxon>rosids</taxon>
        <taxon>fabids</taxon>
        <taxon>Rosales</taxon>
        <taxon>Rosaceae</taxon>
        <taxon>Amygdaloideae</taxon>
        <taxon>Maleae</taxon>
        <taxon>Malus</taxon>
    </lineage>
</organism>
<dbReference type="SUPFAM" id="SSF51182">
    <property type="entry name" value="RmlC-like cupins"/>
    <property type="match status" value="2"/>
</dbReference>
<comment type="similarity">
    <text evidence="3">Belongs to the germin family.</text>
</comment>
<evidence type="ECO:0000256" key="6">
    <source>
        <dbReference type="ARBA" id="ARBA00022525"/>
    </source>
</evidence>
<dbReference type="Proteomes" id="UP000290289">
    <property type="component" value="Chromosome 11"/>
</dbReference>
<dbReference type="InterPro" id="IPR006045">
    <property type="entry name" value="Cupin_1"/>
</dbReference>
<keyword evidence="13" id="KW-1133">Transmembrane helix</keyword>
<keyword evidence="13" id="KW-0472">Membrane</keyword>
<protein>
    <recommendedName>
        <fullName evidence="14">Cupin type-1 domain-containing protein</fullName>
    </recommendedName>
</protein>
<evidence type="ECO:0000256" key="12">
    <source>
        <dbReference type="PIRSR" id="PIRSR601929-2"/>
    </source>
</evidence>
<keyword evidence="7 11" id="KW-0479">Metal-binding</keyword>
<feature type="binding site" evidence="12">
    <location>
        <position position="339"/>
    </location>
    <ligand>
        <name>Mn(2+)</name>
        <dbReference type="ChEBI" id="CHEBI:29035"/>
    </ligand>
</feature>
<dbReference type="InterPro" id="IPR001929">
    <property type="entry name" value="Germin"/>
</dbReference>
<evidence type="ECO:0000313" key="16">
    <source>
        <dbReference type="Proteomes" id="UP000290289"/>
    </source>
</evidence>
<dbReference type="Gene3D" id="2.60.120.10">
    <property type="entry name" value="Jelly Rolls"/>
    <property type="match status" value="2"/>
</dbReference>
<name>A0A498IJQ6_MALDO</name>
<feature type="binding site" evidence="12">
    <location>
        <position position="378"/>
    </location>
    <ligand>
        <name>Mn(2+)</name>
        <dbReference type="ChEBI" id="CHEBI:29035"/>
    </ligand>
</feature>
<reference evidence="15 16" key="1">
    <citation type="submission" date="2018-10" db="EMBL/GenBank/DDBJ databases">
        <title>A high-quality apple genome assembly.</title>
        <authorList>
            <person name="Hu J."/>
        </authorList>
    </citation>
    <scope>NUCLEOTIDE SEQUENCE [LARGE SCALE GENOMIC DNA]</scope>
    <source>
        <strain evidence="16">cv. HFTH1</strain>
        <tissue evidence="15">Young leaf</tissue>
    </source>
</reference>
<evidence type="ECO:0000256" key="13">
    <source>
        <dbReference type="SAM" id="Phobius"/>
    </source>
</evidence>
<evidence type="ECO:0000256" key="11">
    <source>
        <dbReference type="PIRSR" id="PIRSR601929-1"/>
    </source>
</evidence>
<feature type="binding site" evidence="11">
    <location>
        <position position="334"/>
    </location>
    <ligand>
        <name>oxalate</name>
        <dbReference type="ChEBI" id="CHEBI:30623"/>
    </ligand>
</feature>
<evidence type="ECO:0000259" key="14">
    <source>
        <dbReference type="SMART" id="SM00835"/>
    </source>
</evidence>
<dbReference type="CDD" id="cd02241">
    <property type="entry name" value="cupin_OxOx"/>
    <property type="match status" value="2"/>
</dbReference>
<dbReference type="SMART" id="SM00835">
    <property type="entry name" value="Cupin_1"/>
    <property type="match status" value="2"/>
</dbReference>
<dbReference type="PANTHER" id="PTHR31238">
    <property type="entry name" value="GERMIN-LIKE PROTEIN SUBFAMILY 3 MEMBER 3"/>
    <property type="match status" value="1"/>
</dbReference>
<evidence type="ECO:0000256" key="8">
    <source>
        <dbReference type="ARBA" id="ARBA00022729"/>
    </source>
</evidence>
<proteinExistence type="inferred from homology"/>
<dbReference type="GO" id="GO:0030145">
    <property type="term" value="F:manganese ion binding"/>
    <property type="evidence" value="ECO:0007669"/>
    <property type="project" value="InterPro"/>
</dbReference>
<evidence type="ECO:0000256" key="1">
    <source>
        <dbReference type="ARBA" id="ARBA00003629"/>
    </source>
</evidence>
<dbReference type="EMBL" id="RDQH01000337">
    <property type="protein sequence ID" value="RXH83399.1"/>
    <property type="molecule type" value="Genomic_DNA"/>
</dbReference>
<feature type="binding site" evidence="12">
    <location>
        <position position="334"/>
    </location>
    <ligand>
        <name>Mn(2+)</name>
        <dbReference type="ChEBI" id="CHEBI:29035"/>
    </ligand>
</feature>
<evidence type="ECO:0000256" key="4">
    <source>
        <dbReference type="ARBA" id="ARBA00011268"/>
    </source>
</evidence>
<dbReference type="GO" id="GO:0048046">
    <property type="term" value="C:apoplast"/>
    <property type="evidence" value="ECO:0007669"/>
    <property type="project" value="UniProtKB-SubCell"/>
</dbReference>
<feature type="transmembrane region" description="Helical" evidence="13">
    <location>
        <begin position="125"/>
        <end position="144"/>
    </location>
</feature>
<dbReference type="InterPro" id="IPR014710">
    <property type="entry name" value="RmlC-like_jellyroll"/>
</dbReference>
<comment type="caution">
    <text evidence="15">The sequence shown here is derived from an EMBL/GenBank/DDBJ whole genome shotgun (WGS) entry which is preliminary data.</text>
</comment>
<dbReference type="AlphaFoldDB" id="A0A498IJQ6"/>
<keyword evidence="16" id="KW-1185">Reference proteome</keyword>
<evidence type="ECO:0000313" key="15">
    <source>
        <dbReference type="EMBL" id="RXH83399.1"/>
    </source>
</evidence>
<evidence type="ECO:0000256" key="7">
    <source>
        <dbReference type="ARBA" id="ARBA00022723"/>
    </source>
</evidence>
<keyword evidence="6" id="KW-0964">Secreted</keyword>
<keyword evidence="13" id="KW-0812">Transmembrane</keyword>
<evidence type="ECO:0000256" key="2">
    <source>
        <dbReference type="ARBA" id="ARBA00004271"/>
    </source>
</evidence>
<feature type="binding site" evidence="11">
    <location>
        <position position="339"/>
    </location>
    <ligand>
        <name>oxalate</name>
        <dbReference type="ChEBI" id="CHEBI:30623"/>
    </ligand>
</feature>
<dbReference type="FunFam" id="2.60.120.10:FF:000098">
    <property type="entry name" value="Germin-like protein 9-3"/>
    <property type="match status" value="1"/>
</dbReference>
<feature type="domain" description="Cupin type-1" evidence="14">
    <location>
        <begin position="475"/>
        <end position="618"/>
    </location>
</feature>
<feature type="binding site" evidence="11">
    <location>
        <position position="329"/>
    </location>
    <ligand>
        <name>oxalate</name>
        <dbReference type="ChEBI" id="CHEBI:30623"/>
    </ligand>
</feature>
<feature type="binding site" evidence="12">
    <location>
        <position position="332"/>
    </location>
    <ligand>
        <name>Mn(2+)</name>
        <dbReference type="ChEBI" id="CHEBI:29035"/>
    </ligand>
</feature>